<gene>
    <name evidence="2" type="ORF">CLV38_10946</name>
</gene>
<accession>A0A2T0W7M9</accession>
<proteinExistence type="predicted"/>
<reference evidence="2 3" key="1">
    <citation type="submission" date="2018-03" db="EMBL/GenBank/DDBJ databases">
        <title>Genomic Encyclopedia of Archaeal and Bacterial Type Strains, Phase II (KMG-II): from individual species to whole genera.</title>
        <authorList>
            <person name="Goeker M."/>
        </authorList>
    </citation>
    <scope>NUCLEOTIDE SEQUENCE [LARGE SCALE GENOMIC DNA]</scope>
    <source>
        <strain evidence="2 3">DSM 13175</strain>
    </source>
</reference>
<evidence type="ECO:0000313" key="2">
    <source>
        <dbReference type="EMBL" id="PRY82717.1"/>
    </source>
</evidence>
<organism evidence="2 3">
    <name type="scientific">Alkalibacterium olivapovliticus</name>
    <dbReference type="NCBI Taxonomy" id="99907"/>
    <lineage>
        <taxon>Bacteria</taxon>
        <taxon>Bacillati</taxon>
        <taxon>Bacillota</taxon>
        <taxon>Bacilli</taxon>
        <taxon>Lactobacillales</taxon>
        <taxon>Carnobacteriaceae</taxon>
        <taxon>Alkalibacterium</taxon>
    </lineage>
</organism>
<dbReference type="EMBL" id="PVTO01000009">
    <property type="protein sequence ID" value="PRY82717.1"/>
    <property type="molecule type" value="Genomic_DNA"/>
</dbReference>
<keyword evidence="3" id="KW-1185">Reference proteome</keyword>
<evidence type="ECO:0000256" key="1">
    <source>
        <dbReference type="SAM" id="Phobius"/>
    </source>
</evidence>
<sequence length="48" mass="5330">MENESQHSTSIVMSILEWVVTLAYLNLLWIGFSLVVGNSASLLESFIS</sequence>
<evidence type="ECO:0000313" key="3">
    <source>
        <dbReference type="Proteomes" id="UP000238205"/>
    </source>
</evidence>
<dbReference type="RefSeq" id="WP_170068830.1">
    <property type="nucleotide sequence ID" value="NZ_PVTO01000009.1"/>
</dbReference>
<feature type="transmembrane region" description="Helical" evidence="1">
    <location>
        <begin position="12"/>
        <end position="36"/>
    </location>
</feature>
<keyword evidence="1" id="KW-0812">Transmembrane</keyword>
<keyword evidence="1" id="KW-1133">Transmembrane helix</keyword>
<protein>
    <submittedName>
        <fullName evidence="2">Uncharacterized protein</fullName>
    </submittedName>
</protein>
<keyword evidence="1" id="KW-0472">Membrane</keyword>
<comment type="caution">
    <text evidence="2">The sequence shown here is derived from an EMBL/GenBank/DDBJ whole genome shotgun (WGS) entry which is preliminary data.</text>
</comment>
<dbReference type="AlphaFoldDB" id="A0A2T0W7M9"/>
<dbReference type="Proteomes" id="UP000238205">
    <property type="component" value="Unassembled WGS sequence"/>
</dbReference>
<name>A0A2T0W7M9_9LACT</name>